<proteinExistence type="predicted"/>
<evidence type="ECO:0000313" key="2">
    <source>
        <dbReference type="Proteomes" id="UP001161691"/>
    </source>
</evidence>
<reference evidence="1" key="1">
    <citation type="submission" date="2023-04" db="EMBL/GenBank/DDBJ databases">
        <title>Comparative genomic analysis of Cohnella hashimotonis sp. nov., isolated from the International Space Station.</title>
        <authorList>
            <person name="Venkateswaran K."/>
            <person name="Simpson A."/>
        </authorList>
    </citation>
    <scope>NUCLEOTIDE SEQUENCE</scope>
    <source>
        <strain evidence="1">F6_2S_P_1</strain>
    </source>
</reference>
<evidence type="ECO:0000313" key="1">
    <source>
        <dbReference type="EMBL" id="MDI4649804.1"/>
    </source>
</evidence>
<name>A0ABT6TSH2_9BACL</name>
<keyword evidence="2" id="KW-1185">Reference proteome</keyword>
<dbReference type="RefSeq" id="WP_282912410.1">
    <property type="nucleotide sequence ID" value="NZ_JAGRPV010000001.1"/>
</dbReference>
<sequence length="133" mass="13877">MSVVSYNATSVTPITDGVQIPVPQTPQGVGLATVIAAVPSIPNTVQLMASVGIRGDAGVGSVLFRLFRDGHEIYYSRQGIESGYEQFAVVTLQAFDNATPGHHAYTLSIEKLTAGLTATVIGPINLSAAVYTV</sequence>
<organism evidence="1 2">
    <name type="scientific">Cohnella hashimotonis</name>
    <dbReference type="NCBI Taxonomy" id="2826895"/>
    <lineage>
        <taxon>Bacteria</taxon>
        <taxon>Bacillati</taxon>
        <taxon>Bacillota</taxon>
        <taxon>Bacilli</taxon>
        <taxon>Bacillales</taxon>
        <taxon>Paenibacillaceae</taxon>
        <taxon>Cohnella</taxon>
    </lineage>
</organism>
<protein>
    <submittedName>
        <fullName evidence="1">Exosporium protein C</fullName>
    </submittedName>
</protein>
<dbReference type="Proteomes" id="UP001161691">
    <property type="component" value="Unassembled WGS sequence"/>
</dbReference>
<dbReference type="EMBL" id="JAGRPV010000001">
    <property type="protein sequence ID" value="MDI4649804.1"/>
    <property type="molecule type" value="Genomic_DNA"/>
</dbReference>
<accession>A0ABT6TSH2</accession>
<comment type="caution">
    <text evidence="1">The sequence shown here is derived from an EMBL/GenBank/DDBJ whole genome shotgun (WGS) entry which is preliminary data.</text>
</comment>
<gene>
    <name evidence="1" type="ORF">KB449_33060</name>
</gene>